<dbReference type="Pfam" id="PF22599">
    <property type="entry name" value="SecDF_P1_head"/>
    <property type="match status" value="1"/>
</dbReference>
<evidence type="ECO:0000256" key="1">
    <source>
        <dbReference type="SAM" id="SignalP"/>
    </source>
</evidence>
<reference evidence="3 4" key="1">
    <citation type="submission" date="2018-11" db="EMBL/GenBank/DDBJ databases">
        <title>Genome sequencing and analysis.</title>
        <authorList>
            <person name="Huang Y.-T."/>
        </authorList>
    </citation>
    <scope>NUCLEOTIDE SEQUENCE [LARGE SCALE GENOMIC DNA]</scope>
    <source>
        <strain evidence="3 4">SHIN</strain>
    </source>
</reference>
<keyword evidence="1" id="KW-0732">Signal</keyword>
<sequence>MIKFLAGVIVLLSCQGVSAEPFAVQNANVTFDNSNGELIIAMKIMQPDIRRFSDMTQRNIGRTVSIKVGDQTLSEVRIAEPIKNGFLSITYLESVLSAQKIVKSIINAGTIDVSPKD</sequence>
<feature type="signal peptide" evidence="1">
    <location>
        <begin position="1"/>
        <end position="19"/>
    </location>
</feature>
<feature type="chain" id="PRO_5031420293" description="SecDF P1 head subdomain domain-containing protein" evidence="1">
    <location>
        <begin position="20"/>
        <end position="117"/>
    </location>
</feature>
<dbReference type="Proteomes" id="UP000526233">
    <property type="component" value="Unassembled WGS sequence"/>
</dbReference>
<evidence type="ECO:0000313" key="4">
    <source>
        <dbReference type="Proteomes" id="UP000526233"/>
    </source>
</evidence>
<name>A0A7Y3T1L1_9HYPH</name>
<dbReference type="RefSeq" id="WP_007878607.1">
    <property type="nucleotide sequence ID" value="NZ_CAXURC020000002.1"/>
</dbReference>
<dbReference type="Gene3D" id="3.30.1360.200">
    <property type="match status" value="1"/>
</dbReference>
<protein>
    <recommendedName>
        <fullName evidence="2">SecDF P1 head subdomain domain-containing protein</fullName>
    </recommendedName>
</protein>
<accession>A0A7Y3T1L1</accession>
<comment type="caution">
    <text evidence="3">The sequence shown here is derived from an EMBL/GenBank/DDBJ whole genome shotgun (WGS) entry which is preliminary data.</text>
</comment>
<dbReference type="EMBL" id="PKQI01000001">
    <property type="protein sequence ID" value="NNV19372.1"/>
    <property type="molecule type" value="Genomic_DNA"/>
</dbReference>
<proteinExistence type="predicted"/>
<dbReference type="InterPro" id="IPR054384">
    <property type="entry name" value="SecDF_P1_head"/>
</dbReference>
<organism evidence="3 4">
    <name type="scientific">Brucella pseudogrignonensis</name>
    <dbReference type="NCBI Taxonomy" id="419475"/>
    <lineage>
        <taxon>Bacteria</taxon>
        <taxon>Pseudomonadati</taxon>
        <taxon>Pseudomonadota</taxon>
        <taxon>Alphaproteobacteria</taxon>
        <taxon>Hyphomicrobiales</taxon>
        <taxon>Brucellaceae</taxon>
        <taxon>Brucella/Ochrobactrum group</taxon>
        <taxon>Brucella</taxon>
    </lineage>
</organism>
<gene>
    <name evidence="3" type="ORF">EHE22_02855</name>
</gene>
<feature type="domain" description="SecDF P1 head subdomain" evidence="2">
    <location>
        <begin position="24"/>
        <end position="109"/>
    </location>
</feature>
<evidence type="ECO:0000313" key="3">
    <source>
        <dbReference type="EMBL" id="NNV19372.1"/>
    </source>
</evidence>
<dbReference type="AlphaFoldDB" id="A0A7Y3T1L1"/>
<evidence type="ECO:0000259" key="2">
    <source>
        <dbReference type="Pfam" id="PF22599"/>
    </source>
</evidence>
<dbReference type="KEGG" id="ops:A8A54_12990"/>